<evidence type="ECO:0000313" key="2">
    <source>
        <dbReference type="EMBL" id="ARJ43423.1"/>
    </source>
</evidence>
<keyword evidence="1" id="KW-0472">Membrane</keyword>
<keyword evidence="1" id="KW-0812">Transmembrane</keyword>
<name>A0A1W6B8S3_9GAMM</name>
<dbReference type="Proteomes" id="UP000192900">
    <property type="component" value="Chromosome"/>
</dbReference>
<dbReference type="KEGG" id="palh:B1H58_16180"/>
<protein>
    <submittedName>
        <fullName evidence="2">Uncharacterized protein</fullName>
    </submittedName>
</protein>
<organism evidence="2 3">
    <name type="scientific">Pantoea alhagi</name>
    <dbReference type="NCBI Taxonomy" id="1891675"/>
    <lineage>
        <taxon>Bacteria</taxon>
        <taxon>Pseudomonadati</taxon>
        <taxon>Pseudomonadota</taxon>
        <taxon>Gammaproteobacteria</taxon>
        <taxon>Enterobacterales</taxon>
        <taxon>Erwiniaceae</taxon>
        <taxon>Pantoea</taxon>
    </lineage>
</organism>
<dbReference type="EMBL" id="CP019706">
    <property type="protein sequence ID" value="ARJ43423.1"/>
    <property type="molecule type" value="Genomic_DNA"/>
</dbReference>
<gene>
    <name evidence="2" type="ORF">B1H58_16180</name>
</gene>
<keyword evidence="1" id="KW-1133">Transmembrane helix</keyword>
<sequence length="67" mass="7644">MNILKKIISRGIAGISDCIILATLGLLFWFIFMSESEYRYLKAGISCLGFIIAYLVYRIANRVHDDI</sequence>
<evidence type="ECO:0000313" key="3">
    <source>
        <dbReference type="Proteomes" id="UP000192900"/>
    </source>
</evidence>
<proteinExistence type="predicted"/>
<dbReference type="AlphaFoldDB" id="A0A1W6B8S3"/>
<feature type="transmembrane region" description="Helical" evidence="1">
    <location>
        <begin position="12"/>
        <end position="32"/>
    </location>
</feature>
<evidence type="ECO:0000256" key="1">
    <source>
        <dbReference type="SAM" id="Phobius"/>
    </source>
</evidence>
<accession>A0A1W6B8S3</accession>
<keyword evidence="3" id="KW-1185">Reference proteome</keyword>
<reference evidence="2 3" key="1">
    <citation type="submission" date="2017-02" db="EMBL/GenBank/DDBJ databases">
        <title>Complete genome sequence of the drought resistance-promoting endophyte Pantoea alhagi LTYR-11Z.</title>
        <authorList>
            <person name="Zhang L."/>
        </authorList>
    </citation>
    <scope>NUCLEOTIDE SEQUENCE [LARGE SCALE GENOMIC DNA]</scope>
    <source>
        <strain evidence="2 3">LTYR-11Z</strain>
    </source>
</reference>
<dbReference type="STRING" id="1891675.B1H58_16180"/>
<feature type="transmembrane region" description="Helical" evidence="1">
    <location>
        <begin position="38"/>
        <end position="57"/>
    </location>
</feature>